<protein>
    <recommendedName>
        <fullName evidence="1">Stage 0 sporulation protein A homolog</fullName>
    </recommendedName>
</protein>
<dbReference type="GO" id="GO:0032993">
    <property type="term" value="C:protein-DNA complex"/>
    <property type="evidence" value="ECO:0007669"/>
    <property type="project" value="TreeGrafter"/>
</dbReference>
<dbReference type="AlphaFoldDB" id="A0A6I6F155"/>
<reference evidence="10 11" key="1">
    <citation type="submission" date="2019-12" db="EMBL/GenBank/DDBJ databases">
        <title>Genome sequenceing of Clostridium bovifaecis.</title>
        <authorList>
            <person name="Yao Y."/>
        </authorList>
    </citation>
    <scope>NUCLEOTIDE SEQUENCE [LARGE SCALE GENOMIC DNA]</scope>
    <source>
        <strain evidence="10 11">BXX</strain>
    </source>
</reference>
<name>A0A6I6F155_9CLOT</name>
<dbReference type="GO" id="GO:0006355">
    <property type="term" value="P:regulation of DNA-templated transcription"/>
    <property type="evidence" value="ECO:0007669"/>
    <property type="project" value="TreeGrafter"/>
</dbReference>
<dbReference type="Gene3D" id="3.40.50.2300">
    <property type="match status" value="1"/>
</dbReference>
<keyword evidence="11" id="KW-1185">Reference proteome</keyword>
<organism evidence="10 11">
    <name type="scientific">Clostridium bovifaecis</name>
    <dbReference type="NCBI Taxonomy" id="2184719"/>
    <lineage>
        <taxon>Bacteria</taxon>
        <taxon>Bacillati</taxon>
        <taxon>Bacillota</taxon>
        <taxon>Clostridia</taxon>
        <taxon>Eubacteriales</taxon>
        <taxon>Clostridiaceae</taxon>
        <taxon>Clostridium</taxon>
    </lineage>
</organism>
<dbReference type="Proteomes" id="UP000422764">
    <property type="component" value="Chromosome"/>
</dbReference>
<keyword evidence="3" id="KW-0902">Two-component regulatory system</keyword>
<feature type="modified residue" description="4-aspartylphosphate" evidence="8">
    <location>
        <position position="51"/>
    </location>
</feature>
<comment type="function">
    <text evidence="7">May play the central regulatory role in sporulation. It may be an element of the effector pathway responsible for the activation of sporulation genes in response to nutritional stress. Spo0A may act in concert with spo0H (a sigma factor) to control the expression of some genes that are critical to the sporulation process.</text>
</comment>
<keyword evidence="2 8" id="KW-0597">Phosphoprotein</keyword>
<dbReference type="Pfam" id="PF00072">
    <property type="entry name" value="Response_reg"/>
    <property type="match status" value="1"/>
</dbReference>
<keyword evidence="6" id="KW-0804">Transcription</keyword>
<dbReference type="InterPro" id="IPR001789">
    <property type="entry name" value="Sig_transdc_resp-reg_receiver"/>
</dbReference>
<evidence type="ECO:0000256" key="4">
    <source>
        <dbReference type="ARBA" id="ARBA00023015"/>
    </source>
</evidence>
<dbReference type="SUPFAM" id="SSF52172">
    <property type="entry name" value="CheY-like"/>
    <property type="match status" value="1"/>
</dbReference>
<evidence type="ECO:0000256" key="8">
    <source>
        <dbReference type="PROSITE-ProRule" id="PRU00169"/>
    </source>
</evidence>
<evidence type="ECO:0000256" key="3">
    <source>
        <dbReference type="ARBA" id="ARBA00023012"/>
    </source>
</evidence>
<feature type="domain" description="Response regulatory" evidence="9">
    <location>
        <begin position="2"/>
        <end position="116"/>
    </location>
</feature>
<keyword evidence="4" id="KW-0805">Transcription regulation</keyword>
<evidence type="ECO:0000256" key="5">
    <source>
        <dbReference type="ARBA" id="ARBA00023125"/>
    </source>
</evidence>
<accession>A0A6I6F155</accession>
<gene>
    <name evidence="10" type="ORF">GOM49_04655</name>
</gene>
<keyword evidence="5" id="KW-0238">DNA-binding</keyword>
<dbReference type="GO" id="GO:0000156">
    <property type="term" value="F:phosphorelay response regulator activity"/>
    <property type="evidence" value="ECO:0007669"/>
    <property type="project" value="TreeGrafter"/>
</dbReference>
<proteinExistence type="predicted"/>
<dbReference type="PROSITE" id="PS50110">
    <property type="entry name" value="RESPONSE_REGULATORY"/>
    <property type="match status" value="1"/>
</dbReference>
<dbReference type="EMBL" id="CP046522">
    <property type="protein sequence ID" value="QGU94487.1"/>
    <property type="molecule type" value="Genomic_DNA"/>
</dbReference>
<dbReference type="SMART" id="SM00448">
    <property type="entry name" value="REC"/>
    <property type="match status" value="1"/>
</dbReference>
<dbReference type="PANTHER" id="PTHR48111:SF73">
    <property type="entry name" value="ALKALINE PHOSPHATASE SYNTHESIS TRANSCRIPTIONAL REGULATORY PROTEIN PHOP"/>
    <property type="match status" value="1"/>
</dbReference>
<dbReference type="InterPro" id="IPR039420">
    <property type="entry name" value="WalR-like"/>
</dbReference>
<dbReference type="PANTHER" id="PTHR48111">
    <property type="entry name" value="REGULATOR OF RPOS"/>
    <property type="match status" value="1"/>
</dbReference>
<evidence type="ECO:0000256" key="2">
    <source>
        <dbReference type="ARBA" id="ARBA00022553"/>
    </source>
</evidence>
<evidence type="ECO:0000256" key="6">
    <source>
        <dbReference type="ARBA" id="ARBA00023163"/>
    </source>
</evidence>
<dbReference type="GO" id="GO:0000976">
    <property type="term" value="F:transcription cis-regulatory region binding"/>
    <property type="evidence" value="ECO:0007669"/>
    <property type="project" value="TreeGrafter"/>
</dbReference>
<sequence length="162" mass="18291">MKILVIDDEESILNLIRMNLVLEGYEVVTSSCGNDGIKVFKDAKSNLVLLDLMLPDIDGFEVMNHLQQINSETPIILLTAKGQINDKLLGLQLGACDYITKPFDSRELILRIRAISRRVNKTKLLDQKSDNEIQHGFIKILKDYGNAIKTIYGGGYKLEVQR</sequence>
<evidence type="ECO:0000256" key="1">
    <source>
        <dbReference type="ARBA" id="ARBA00018672"/>
    </source>
</evidence>
<evidence type="ECO:0000259" key="9">
    <source>
        <dbReference type="PROSITE" id="PS50110"/>
    </source>
</evidence>
<dbReference type="InterPro" id="IPR011006">
    <property type="entry name" value="CheY-like_superfamily"/>
</dbReference>
<dbReference type="FunFam" id="3.40.50.2300:FF:000001">
    <property type="entry name" value="DNA-binding response regulator PhoB"/>
    <property type="match status" value="1"/>
</dbReference>
<evidence type="ECO:0000313" key="11">
    <source>
        <dbReference type="Proteomes" id="UP000422764"/>
    </source>
</evidence>
<evidence type="ECO:0000256" key="7">
    <source>
        <dbReference type="ARBA" id="ARBA00024867"/>
    </source>
</evidence>
<dbReference type="GO" id="GO:0005829">
    <property type="term" value="C:cytosol"/>
    <property type="evidence" value="ECO:0007669"/>
    <property type="project" value="TreeGrafter"/>
</dbReference>
<evidence type="ECO:0000313" key="10">
    <source>
        <dbReference type="EMBL" id="QGU94487.1"/>
    </source>
</evidence>